<evidence type="ECO:0000313" key="2">
    <source>
        <dbReference type="Proteomes" id="UP000008917"/>
    </source>
</evidence>
<dbReference type="OrthoDB" id="8854951at2"/>
<dbReference type="AlphaFoldDB" id="E6V5W0"/>
<dbReference type="Proteomes" id="UP000008917">
    <property type="component" value="Chromosome"/>
</dbReference>
<evidence type="ECO:0000313" key="1">
    <source>
        <dbReference type="EMBL" id="ADU37101.1"/>
    </source>
</evidence>
<proteinExistence type="predicted"/>
<gene>
    <name evidence="1" type="ordered locus">Varpa_2910</name>
</gene>
<organism evidence="1 2">
    <name type="scientific">Variovorax paradoxus (strain EPS)</name>
    <dbReference type="NCBI Taxonomy" id="595537"/>
    <lineage>
        <taxon>Bacteria</taxon>
        <taxon>Pseudomonadati</taxon>
        <taxon>Pseudomonadota</taxon>
        <taxon>Betaproteobacteria</taxon>
        <taxon>Burkholderiales</taxon>
        <taxon>Comamonadaceae</taxon>
        <taxon>Variovorax</taxon>
    </lineage>
</organism>
<sequence>MQIMRWMEITVAVLGVAVLMVSTFGSSRVFRAGSATKQAHVREEEEWEALRHDGARATAQILALARPGFRLVTWRGDSPNMAAAELLIAFTDSDGENHRVTLRTFIDQELLANFSGGRPLPIVYAKDPTLRVAVDRDRTQLEIPSTIDA</sequence>
<dbReference type="HOGENOM" id="CLU_148091_0_0_4"/>
<dbReference type="STRING" id="595537.Varpa_2910"/>
<dbReference type="EMBL" id="CP002417">
    <property type="protein sequence ID" value="ADU37101.1"/>
    <property type="molecule type" value="Genomic_DNA"/>
</dbReference>
<protein>
    <submittedName>
        <fullName evidence="1">Uncharacterized protein</fullName>
    </submittedName>
</protein>
<reference evidence="2" key="1">
    <citation type="submission" date="2010-12" db="EMBL/GenBank/DDBJ databases">
        <title>Complete sequence of Variovorax paradoxus EPS.</title>
        <authorList>
            <consortium name="US DOE Joint Genome Institute"/>
            <person name="Lucas S."/>
            <person name="Copeland A."/>
            <person name="Lapidus A."/>
            <person name="Cheng J.-F."/>
            <person name="Goodwin L."/>
            <person name="Pitluck S."/>
            <person name="Teshima H."/>
            <person name="Detter J.C."/>
            <person name="Han C."/>
            <person name="Tapia R."/>
            <person name="Land M."/>
            <person name="Hauser L."/>
            <person name="Kyrpides N."/>
            <person name="Ivanova N."/>
            <person name="Ovchinnikova G."/>
            <person name="Orwin P."/>
            <person name="Han J.-I.G."/>
            <person name="Woyke T."/>
        </authorList>
    </citation>
    <scope>NUCLEOTIDE SEQUENCE [LARGE SCALE GENOMIC DNA]</scope>
    <source>
        <strain evidence="2">EPS</strain>
    </source>
</reference>
<dbReference type="KEGG" id="vpe:Varpa_2910"/>
<name>E6V5W0_VARPE</name>
<dbReference type="RefSeq" id="WP_013541329.1">
    <property type="nucleotide sequence ID" value="NC_014931.1"/>
</dbReference>
<reference evidence="1 2" key="2">
    <citation type="journal article" date="2013" name="Genome Announc.">
        <title>Genome of the Root-Associated Plant Growth-Promoting Bacterium Variovorax paradoxus Strain EPS.</title>
        <authorList>
            <person name="Han J.I."/>
            <person name="Spain J.C."/>
            <person name="Leadbetter J.R."/>
            <person name="Ovchinnikova G."/>
            <person name="Goodwin L.A."/>
            <person name="Han C.S."/>
            <person name="Woyke T."/>
            <person name="Davenport K.W."/>
            <person name="Orwin P.M."/>
        </authorList>
    </citation>
    <scope>NUCLEOTIDE SEQUENCE [LARGE SCALE GENOMIC DNA]</scope>
    <source>
        <strain evidence="1 2">EPS</strain>
    </source>
</reference>
<accession>E6V5W0</accession>